<proteinExistence type="predicted"/>
<evidence type="ECO:0000313" key="2">
    <source>
        <dbReference type="Proteomes" id="UP001145114"/>
    </source>
</evidence>
<protein>
    <submittedName>
        <fullName evidence="1">Uncharacterized protein</fullName>
    </submittedName>
</protein>
<sequence length="397" mass="44599">MSQQEQLDREYINNLSISLLADSLGLGPEPSDVFNNNNRRTKYTHLERCLTAQYFFDHLYSKDSFDDKQQLLTRLQQLLPPSANCSSIRRNENILHRLRNLRDRHTRTCAQLLDLEKLDKFMLIKILNSYLKEKVSNPTTHSLPDSKKYSNIKDELLITEICYREILGEGFVRRHWHTTGQSPALKQKLDTLRPWFQQWVDSLYGQGIIILKDPNRNVNVEQLSKRCRGGPDRPKYIKRTPAPNSVYGLAPVEARPASTALPYNLGDIPADTSCLDTYNLYCYMNPQQHQQSQLLPWDIMNNLKLPTTSQNGTLLNGSSTAHCDDAGGVTNGAANSASLSPLSSMITSLLWGNNDAIAANDNHAATPCTADPNQVPLDIDSILQMLSSSTTALDNAA</sequence>
<organism evidence="1 2">
    <name type="scientific">Spiromyces aspiralis</name>
    <dbReference type="NCBI Taxonomy" id="68401"/>
    <lineage>
        <taxon>Eukaryota</taxon>
        <taxon>Fungi</taxon>
        <taxon>Fungi incertae sedis</taxon>
        <taxon>Zoopagomycota</taxon>
        <taxon>Kickxellomycotina</taxon>
        <taxon>Kickxellomycetes</taxon>
        <taxon>Kickxellales</taxon>
        <taxon>Kickxellaceae</taxon>
        <taxon>Spiromyces</taxon>
    </lineage>
</organism>
<dbReference type="Proteomes" id="UP001145114">
    <property type="component" value="Unassembled WGS sequence"/>
</dbReference>
<feature type="non-terminal residue" evidence="1">
    <location>
        <position position="397"/>
    </location>
</feature>
<dbReference type="EMBL" id="JAMZIH010001536">
    <property type="protein sequence ID" value="KAJ1678108.1"/>
    <property type="molecule type" value="Genomic_DNA"/>
</dbReference>
<keyword evidence="2" id="KW-1185">Reference proteome</keyword>
<reference evidence="1" key="1">
    <citation type="submission" date="2022-06" db="EMBL/GenBank/DDBJ databases">
        <title>Phylogenomic reconstructions and comparative analyses of Kickxellomycotina fungi.</title>
        <authorList>
            <person name="Reynolds N.K."/>
            <person name="Stajich J.E."/>
            <person name="Barry K."/>
            <person name="Grigoriev I.V."/>
            <person name="Crous P."/>
            <person name="Smith M.E."/>
        </authorList>
    </citation>
    <scope>NUCLEOTIDE SEQUENCE</scope>
    <source>
        <strain evidence="1">RSA 2271</strain>
    </source>
</reference>
<comment type="caution">
    <text evidence="1">The sequence shown here is derived from an EMBL/GenBank/DDBJ whole genome shotgun (WGS) entry which is preliminary data.</text>
</comment>
<gene>
    <name evidence="1" type="ORF">EV182_004758</name>
</gene>
<evidence type="ECO:0000313" key="1">
    <source>
        <dbReference type="EMBL" id="KAJ1678108.1"/>
    </source>
</evidence>
<name>A0ACC1HQS6_9FUNG</name>
<accession>A0ACC1HQS6</accession>